<accession>A0A1H4FQ00</accession>
<dbReference type="Pfam" id="PF00345">
    <property type="entry name" value="PapD_N"/>
    <property type="match status" value="1"/>
</dbReference>
<feature type="signal peptide" evidence="6">
    <location>
        <begin position="1"/>
        <end position="27"/>
    </location>
</feature>
<dbReference type="GeneID" id="97766021"/>
<organism evidence="8 9">
    <name type="scientific">Lonsdalea quercina</name>
    <dbReference type="NCBI Taxonomy" id="71657"/>
    <lineage>
        <taxon>Bacteria</taxon>
        <taxon>Pseudomonadati</taxon>
        <taxon>Pseudomonadota</taxon>
        <taxon>Gammaproteobacteria</taxon>
        <taxon>Enterobacterales</taxon>
        <taxon>Pectobacteriaceae</taxon>
        <taxon>Lonsdalea</taxon>
    </lineage>
</organism>
<keyword evidence="9" id="KW-1185">Reference proteome</keyword>
<evidence type="ECO:0000256" key="4">
    <source>
        <dbReference type="ARBA" id="ARBA00022764"/>
    </source>
</evidence>
<evidence type="ECO:0000256" key="6">
    <source>
        <dbReference type="SAM" id="SignalP"/>
    </source>
</evidence>
<evidence type="ECO:0000313" key="8">
    <source>
        <dbReference type="EMBL" id="SEA99374.1"/>
    </source>
</evidence>
<keyword evidence="5" id="KW-0143">Chaperone</keyword>
<name>A0A1H4FQ00_9GAMM</name>
<evidence type="ECO:0000256" key="1">
    <source>
        <dbReference type="ARBA" id="ARBA00004418"/>
    </source>
</evidence>
<dbReference type="InterPro" id="IPR016147">
    <property type="entry name" value="Pili_assmbl_chaperone_N"/>
</dbReference>
<gene>
    <name evidence="8" type="ORF">SAMN02982996_03189</name>
</gene>
<dbReference type="EMBL" id="FNQS01000014">
    <property type="protein sequence ID" value="SEA99374.1"/>
    <property type="molecule type" value="Genomic_DNA"/>
</dbReference>
<dbReference type="PANTHER" id="PTHR30251">
    <property type="entry name" value="PILUS ASSEMBLY CHAPERONE"/>
    <property type="match status" value="1"/>
</dbReference>
<comment type="subcellular location">
    <subcellularLocation>
        <location evidence="1">Periplasm</location>
    </subcellularLocation>
</comment>
<keyword evidence="4" id="KW-0574">Periplasm</keyword>
<dbReference type="PANTHER" id="PTHR30251:SF3">
    <property type="entry name" value="FIMBRIAL CHAPARONE PROTEIN"/>
    <property type="match status" value="1"/>
</dbReference>
<dbReference type="InterPro" id="IPR036316">
    <property type="entry name" value="Pili_assmbl_chap_C_dom_sf"/>
</dbReference>
<dbReference type="Gene3D" id="2.60.40.10">
    <property type="entry name" value="Immunoglobulins"/>
    <property type="match status" value="1"/>
</dbReference>
<dbReference type="AlphaFoldDB" id="A0A1H4FQ00"/>
<evidence type="ECO:0000256" key="3">
    <source>
        <dbReference type="ARBA" id="ARBA00022729"/>
    </source>
</evidence>
<feature type="domain" description="Pili assembly chaperone N-terminal" evidence="7">
    <location>
        <begin position="29"/>
        <end position="138"/>
    </location>
</feature>
<dbReference type="GO" id="GO:0071555">
    <property type="term" value="P:cell wall organization"/>
    <property type="evidence" value="ECO:0007669"/>
    <property type="project" value="InterPro"/>
</dbReference>
<evidence type="ECO:0000313" key="9">
    <source>
        <dbReference type="Proteomes" id="UP000187280"/>
    </source>
</evidence>
<reference evidence="8 9" key="1">
    <citation type="submission" date="2016-10" db="EMBL/GenBank/DDBJ databases">
        <authorList>
            <person name="de Groot N.N."/>
        </authorList>
    </citation>
    <scope>NUCLEOTIDE SEQUENCE [LARGE SCALE GENOMIC DNA]</scope>
    <source>
        <strain evidence="8 9">ATCC 29281</strain>
    </source>
</reference>
<proteinExistence type="inferred from homology"/>
<protein>
    <submittedName>
        <fullName evidence="8">P pilus assembly protein, chaperone PapD</fullName>
    </submittedName>
</protein>
<comment type="similarity">
    <text evidence="2">Belongs to the periplasmic pilus chaperone family.</text>
</comment>
<evidence type="ECO:0000256" key="2">
    <source>
        <dbReference type="ARBA" id="ARBA00007399"/>
    </source>
</evidence>
<dbReference type="STRING" id="71657.SAMN02982996_03189"/>
<dbReference type="SUPFAM" id="SSF49584">
    <property type="entry name" value="Periplasmic chaperone C-domain"/>
    <property type="match status" value="1"/>
</dbReference>
<dbReference type="InterPro" id="IPR013783">
    <property type="entry name" value="Ig-like_fold"/>
</dbReference>
<dbReference type="RefSeq" id="WP_074729362.1">
    <property type="nucleotide sequence ID" value="NZ_FNQS01000014.1"/>
</dbReference>
<feature type="chain" id="PRO_5010527284" evidence="6">
    <location>
        <begin position="28"/>
        <end position="234"/>
    </location>
</feature>
<dbReference type="SUPFAM" id="SSF49354">
    <property type="entry name" value="PapD-like"/>
    <property type="match status" value="1"/>
</dbReference>
<keyword evidence="3 6" id="KW-0732">Signal</keyword>
<sequence>MSFSIVSMRNVFIAMLISLAATHYVSAEIHPSSSAVLIPAGKEETTIDIKNSGDESVLLYSKINLLPDDDLAKGTIITDPQTVLMAPGETQSIRVIYQTNTPDTKEHIARVIFSGLPPTGDVSDGKVKILIGHDLPVVINVRKDMAQKDIWERIRYSITDSGLCLLNPTAKVFRFSPTIVADESKIEITFKKAYILPGEALCALPNRALSKGMHINLTSVSDYNYRIKTNKVVL</sequence>
<dbReference type="GO" id="GO:0030288">
    <property type="term" value="C:outer membrane-bounded periplasmic space"/>
    <property type="evidence" value="ECO:0007669"/>
    <property type="project" value="InterPro"/>
</dbReference>
<dbReference type="InterPro" id="IPR008962">
    <property type="entry name" value="PapD-like_sf"/>
</dbReference>
<dbReference type="Proteomes" id="UP000187280">
    <property type="component" value="Unassembled WGS sequence"/>
</dbReference>
<evidence type="ECO:0000256" key="5">
    <source>
        <dbReference type="ARBA" id="ARBA00023186"/>
    </source>
</evidence>
<evidence type="ECO:0000259" key="7">
    <source>
        <dbReference type="Pfam" id="PF00345"/>
    </source>
</evidence>
<dbReference type="InterPro" id="IPR050643">
    <property type="entry name" value="Periplasmic_pilus_chap"/>
</dbReference>